<dbReference type="RefSeq" id="WP_073111091.1">
    <property type="nucleotide sequence ID" value="NZ_FQZY01000038.1"/>
</dbReference>
<proteinExistence type="inferred from homology"/>
<evidence type="ECO:0000256" key="8">
    <source>
        <dbReference type="ARBA" id="ARBA00023136"/>
    </source>
</evidence>
<dbReference type="InterPro" id="IPR018449">
    <property type="entry name" value="NIL_domain"/>
</dbReference>
<dbReference type="SUPFAM" id="SSF55021">
    <property type="entry name" value="ACT-like"/>
    <property type="match status" value="1"/>
</dbReference>
<dbReference type="Pfam" id="PF09383">
    <property type="entry name" value="NIL"/>
    <property type="match status" value="1"/>
</dbReference>
<evidence type="ECO:0000256" key="2">
    <source>
        <dbReference type="ARBA" id="ARBA00022448"/>
    </source>
</evidence>
<sequence length="352" mass="39476">MAQIILDHISKRFVADGRNVDALKDISLEIEKGEIYGIIGMSGAGKSTLVRCLNYLEKPTDGKVFIEGNELGSLKERQLREKRRSIAMIFQHFNLLMQKTVLDNIVFPLLIQGEKKSAARQRAKELLQVVGLTEKEKDYPSQLSGGQKQRVAIARALASNPHILLCDEATSALDPQTTQSILRLLRQINQEYGITIVMITHQMDVIREICEKVAIIEQGRVVESGYVEAIFNHPKSDAGRRLIIGDAAAGSQLGAGQPEEGQLEKPEERNRMETEVIFRIVFTENSAFEPVIANMILHIGEPINILRADTKNVNGIAKGEMLLGIPEHRRREIENYLTEKGLEVEEVDRHVQ</sequence>
<evidence type="ECO:0000256" key="4">
    <source>
        <dbReference type="ARBA" id="ARBA00022741"/>
    </source>
</evidence>
<dbReference type="InterPro" id="IPR017871">
    <property type="entry name" value="ABC_transporter-like_CS"/>
</dbReference>
<evidence type="ECO:0000256" key="3">
    <source>
        <dbReference type="ARBA" id="ARBA00022475"/>
    </source>
</evidence>
<dbReference type="FunFam" id="3.40.50.300:FF:000056">
    <property type="entry name" value="Cell division ATP-binding protein FtsE"/>
    <property type="match status" value="1"/>
</dbReference>
<dbReference type="SUPFAM" id="SSF52540">
    <property type="entry name" value="P-loop containing nucleoside triphosphate hydrolases"/>
    <property type="match status" value="1"/>
</dbReference>
<dbReference type="GO" id="GO:0005524">
    <property type="term" value="F:ATP binding"/>
    <property type="evidence" value="ECO:0007669"/>
    <property type="project" value="UniProtKB-KW"/>
</dbReference>
<feature type="domain" description="ABC transporter" evidence="9">
    <location>
        <begin position="4"/>
        <end position="243"/>
    </location>
</feature>
<evidence type="ECO:0000259" key="9">
    <source>
        <dbReference type="PROSITE" id="PS50893"/>
    </source>
</evidence>
<dbReference type="InterPro" id="IPR003593">
    <property type="entry name" value="AAA+_ATPase"/>
</dbReference>
<evidence type="ECO:0000256" key="6">
    <source>
        <dbReference type="ARBA" id="ARBA00022967"/>
    </source>
</evidence>
<evidence type="ECO:0000313" key="10">
    <source>
        <dbReference type="EMBL" id="SHK24493.1"/>
    </source>
</evidence>
<keyword evidence="6" id="KW-1278">Translocase</keyword>
<dbReference type="Gene3D" id="3.40.50.300">
    <property type="entry name" value="P-loop containing nucleotide triphosphate hydrolases"/>
    <property type="match status" value="1"/>
</dbReference>
<dbReference type="PROSITE" id="PS50893">
    <property type="entry name" value="ABC_TRANSPORTER_2"/>
    <property type="match status" value="1"/>
</dbReference>
<comment type="similarity">
    <text evidence="1">Belongs to the ABC transporter superfamily.</text>
</comment>
<dbReference type="PROSITE" id="PS00211">
    <property type="entry name" value="ABC_TRANSPORTER_1"/>
    <property type="match status" value="1"/>
</dbReference>
<dbReference type="EMBL" id="FQZY01000038">
    <property type="protein sequence ID" value="SHK24493.1"/>
    <property type="molecule type" value="Genomic_DNA"/>
</dbReference>
<evidence type="ECO:0000256" key="1">
    <source>
        <dbReference type="ARBA" id="ARBA00005417"/>
    </source>
</evidence>
<dbReference type="Proteomes" id="UP000184301">
    <property type="component" value="Unassembled WGS sequence"/>
</dbReference>
<dbReference type="InterPro" id="IPR027417">
    <property type="entry name" value="P-loop_NTPase"/>
</dbReference>
<evidence type="ECO:0000256" key="5">
    <source>
        <dbReference type="ARBA" id="ARBA00022840"/>
    </source>
</evidence>
<dbReference type="PANTHER" id="PTHR43166">
    <property type="entry name" value="AMINO ACID IMPORT ATP-BINDING PROTEIN"/>
    <property type="match status" value="1"/>
</dbReference>
<dbReference type="GO" id="GO:0016887">
    <property type="term" value="F:ATP hydrolysis activity"/>
    <property type="evidence" value="ECO:0007669"/>
    <property type="project" value="InterPro"/>
</dbReference>
<keyword evidence="7" id="KW-0029">Amino-acid transport</keyword>
<keyword evidence="4" id="KW-0547">Nucleotide-binding</keyword>
<dbReference type="CDD" id="cd03258">
    <property type="entry name" value="ABC_MetN_methionine_transporter"/>
    <property type="match status" value="1"/>
</dbReference>
<keyword evidence="3" id="KW-1003">Cell membrane</keyword>
<keyword evidence="5 10" id="KW-0067">ATP-binding</keyword>
<dbReference type="STRING" id="1121950.SAMN02745243_02539"/>
<dbReference type="InterPro" id="IPR045865">
    <property type="entry name" value="ACT-like_dom_sf"/>
</dbReference>
<dbReference type="AlphaFoldDB" id="A0A1M6QWJ6"/>
<reference evidence="10 11" key="1">
    <citation type="submission" date="2016-11" db="EMBL/GenBank/DDBJ databases">
        <authorList>
            <person name="Jaros S."/>
            <person name="Januszkiewicz K."/>
            <person name="Wedrychowicz H."/>
        </authorList>
    </citation>
    <scope>NUCLEOTIDE SEQUENCE [LARGE SCALE GENOMIC DNA]</scope>
    <source>
        <strain evidence="10 11">DSM 15480</strain>
    </source>
</reference>
<evidence type="ECO:0000313" key="11">
    <source>
        <dbReference type="Proteomes" id="UP000184301"/>
    </source>
</evidence>
<accession>A0A1M6QWJ6</accession>
<dbReference type="OrthoDB" id="9804199at2"/>
<dbReference type="Pfam" id="PF00005">
    <property type="entry name" value="ABC_tran"/>
    <property type="match status" value="1"/>
</dbReference>
<evidence type="ECO:0000256" key="7">
    <source>
        <dbReference type="ARBA" id="ARBA00022970"/>
    </source>
</evidence>
<organism evidence="10 11">
    <name type="scientific">Hespellia stercorisuis DSM 15480</name>
    <dbReference type="NCBI Taxonomy" id="1121950"/>
    <lineage>
        <taxon>Bacteria</taxon>
        <taxon>Bacillati</taxon>
        <taxon>Bacillota</taxon>
        <taxon>Clostridia</taxon>
        <taxon>Lachnospirales</taxon>
        <taxon>Lachnospiraceae</taxon>
        <taxon>Hespellia</taxon>
    </lineage>
</organism>
<dbReference type="InterPro" id="IPR050086">
    <property type="entry name" value="MetN_ABC_transporter-like"/>
</dbReference>
<keyword evidence="11" id="KW-1185">Reference proteome</keyword>
<dbReference type="SMART" id="SM00930">
    <property type="entry name" value="NIL"/>
    <property type="match status" value="1"/>
</dbReference>
<name>A0A1M6QWJ6_9FIRM</name>
<keyword evidence="2" id="KW-0813">Transport</keyword>
<dbReference type="GO" id="GO:0006865">
    <property type="term" value="P:amino acid transport"/>
    <property type="evidence" value="ECO:0007669"/>
    <property type="project" value="UniProtKB-KW"/>
</dbReference>
<dbReference type="GO" id="GO:0005886">
    <property type="term" value="C:plasma membrane"/>
    <property type="evidence" value="ECO:0007669"/>
    <property type="project" value="UniProtKB-ARBA"/>
</dbReference>
<dbReference type="SMART" id="SM00382">
    <property type="entry name" value="AAA"/>
    <property type="match status" value="1"/>
</dbReference>
<keyword evidence="8" id="KW-0472">Membrane</keyword>
<gene>
    <name evidence="10" type="ORF">SAMN02745243_02539</name>
</gene>
<dbReference type="PANTHER" id="PTHR43166:SF30">
    <property type="entry name" value="METHIONINE IMPORT ATP-BINDING PROTEIN METN"/>
    <property type="match status" value="1"/>
</dbReference>
<dbReference type="InterPro" id="IPR041701">
    <property type="entry name" value="MetN_ABC"/>
</dbReference>
<dbReference type="Gene3D" id="3.30.70.260">
    <property type="match status" value="1"/>
</dbReference>
<dbReference type="InterPro" id="IPR003439">
    <property type="entry name" value="ABC_transporter-like_ATP-bd"/>
</dbReference>
<protein>
    <submittedName>
        <fullName evidence="10">D-methionine transport system ATP-binding protein</fullName>
    </submittedName>
</protein>